<reference evidence="9 10" key="1">
    <citation type="submission" date="2019-12" db="EMBL/GenBank/DDBJ databases">
        <title>Spirosoma sp. HMF4905 genome sequencing and assembly.</title>
        <authorList>
            <person name="Kang H."/>
            <person name="Cha I."/>
            <person name="Kim H."/>
            <person name="Joh K."/>
        </authorList>
    </citation>
    <scope>NUCLEOTIDE SEQUENCE [LARGE SCALE GENOMIC DNA]</scope>
    <source>
        <strain evidence="9 10">HMF4905</strain>
    </source>
</reference>
<comment type="caution">
    <text evidence="9">The sequence shown here is derived from an EMBL/GenBank/DDBJ whole genome shotgun (WGS) entry which is preliminary data.</text>
</comment>
<evidence type="ECO:0000256" key="4">
    <source>
        <dbReference type="ARBA" id="ARBA00022989"/>
    </source>
</evidence>
<dbReference type="PANTHER" id="PTHR30572:SF18">
    <property type="entry name" value="ABC-TYPE MACROLIDE FAMILY EXPORT SYSTEM PERMEASE COMPONENT 2"/>
    <property type="match status" value="1"/>
</dbReference>
<name>A0A7K1SAT2_9BACT</name>
<gene>
    <name evidence="9" type="ORF">GO755_12120</name>
</gene>
<feature type="transmembrane region" description="Helical" evidence="6">
    <location>
        <begin position="774"/>
        <end position="794"/>
    </location>
</feature>
<feature type="transmembrane region" description="Helical" evidence="6">
    <location>
        <begin position="430"/>
        <end position="453"/>
    </location>
</feature>
<comment type="subcellular location">
    <subcellularLocation>
        <location evidence="1">Cell membrane</location>
        <topology evidence="1">Multi-pass membrane protein</topology>
    </subcellularLocation>
</comment>
<dbReference type="InterPro" id="IPR050250">
    <property type="entry name" value="Macrolide_Exporter_MacB"/>
</dbReference>
<keyword evidence="4 6" id="KW-1133">Transmembrane helix</keyword>
<feature type="domain" description="ABC3 transporter permease C-terminal" evidence="7">
    <location>
        <begin position="691"/>
        <end position="804"/>
    </location>
</feature>
<feature type="transmembrane region" description="Helical" evidence="6">
    <location>
        <begin position="740"/>
        <end position="759"/>
    </location>
</feature>
<keyword evidence="3 6" id="KW-0812">Transmembrane</keyword>
<evidence type="ECO:0000256" key="2">
    <source>
        <dbReference type="ARBA" id="ARBA00022475"/>
    </source>
</evidence>
<dbReference type="PANTHER" id="PTHR30572">
    <property type="entry name" value="MEMBRANE COMPONENT OF TRANSPORTER-RELATED"/>
    <property type="match status" value="1"/>
</dbReference>
<feature type="domain" description="MacB-like periplasmic core" evidence="8">
    <location>
        <begin position="441"/>
        <end position="639"/>
    </location>
</feature>
<dbReference type="RefSeq" id="WP_157585051.1">
    <property type="nucleotide sequence ID" value="NZ_WPIN01000004.1"/>
</dbReference>
<evidence type="ECO:0000256" key="3">
    <source>
        <dbReference type="ARBA" id="ARBA00022692"/>
    </source>
</evidence>
<evidence type="ECO:0000256" key="5">
    <source>
        <dbReference type="ARBA" id="ARBA00023136"/>
    </source>
</evidence>
<keyword evidence="5 6" id="KW-0472">Membrane</keyword>
<feature type="domain" description="ABC3 transporter permease C-terminal" evidence="7">
    <location>
        <begin position="296"/>
        <end position="412"/>
    </location>
</feature>
<feature type="transmembrane region" description="Helical" evidence="6">
    <location>
        <begin position="384"/>
        <end position="409"/>
    </location>
</feature>
<evidence type="ECO:0000256" key="1">
    <source>
        <dbReference type="ARBA" id="ARBA00004651"/>
    </source>
</evidence>
<evidence type="ECO:0000256" key="6">
    <source>
        <dbReference type="SAM" id="Phobius"/>
    </source>
</evidence>
<protein>
    <submittedName>
        <fullName evidence="9">FtsX-like permease family protein</fullName>
    </submittedName>
</protein>
<dbReference type="GO" id="GO:0005886">
    <property type="term" value="C:plasma membrane"/>
    <property type="evidence" value="ECO:0007669"/>
    <property type="project" value="UniProtKB-SubCell"/>
</dbReference>
<dbReference type="AlphaFoldDB" id="A0A7K1SAT2"/>
<feature type="transmembrane region" description="Helical" evidence="6">
    <location>
        <begin position="293"/>
        <end position="312"/>
    </location>
</feature>
<evidence type="ECO:0000259" key="8">
    <source>
        <dbReference type="Pfam" id="PF12704"/>
    </source>
</evidence>
<dbReference type="Pfam" id="PF12704">
    <property type="entry name" value="MacB_PCD"/>
    <property type="match status" value="2"/>
</dbReference>
<dbReference type="GO" id="GO:0022857">
    <property type="term" value="F:transmembrane transporter activity"/>
    <property type="evidence" value="ECO:0007669"/>
    <property type="project" value="TreeGrafter"/>
</dbReference>
<organism evidence="9 10">
    <name type="scientific">Spirosoma arboris</name>
    <dbReference type="NCBI Taxonomy" id="2682092"/>
    <lineage>
        <taxon>Bacteria</taxon>
        <taxon>Pseudomonadati</taxon>
        <taxon>Bacteroidota</taxon>
        <taxon>Cytophagia</taxon>
        <taxon>Cytophagales</taxon>
        <taxon>Cytophagaceae</taxon>
        <taxon>Spirosoma</taxon>
    </lineage>
</organism>
<dbReference type="Proteomes" id="UP000436006">
    <property type="component" value="Unassembled WGS sequence"/>
</dbReference>
<dbReference type="InterPro" id="IPR003838">
    <property type="entry name" value="ABC3_permease_C"/>
</dbReference>
<feature type="transmembrane region" description="Helical" evidence="6">
    <location>
        <begin position="685"/>
        <end position="708"/>
    </location>
</feature>
<feature type="transmembrane region" description="Helical" evidence="6">
    <location>
        <begin position="337"/>
        <end position="364"/>
    </location>
</feature>
<feature type="domain" description="MacB-like periplasmic core" evidence="8">
    <location>
        <begin position="20"/>
        <end position="244"/>
    </location>
</feature>
<proteinExistence type="predicted"/>
<keyword evidence="2" id="KW-1003">Cell membrane</keyword>
<dbReference type="Pfam" id="PF02687">
    <property type="entry name" value="FtsX"/>
    <property type="match status" value="2"/>
</dbReference>
<dbReference type="EMBL" id="WPIN01000004">
    <property type="protein sequence ID" value="MVM30778.1"/>
    <property type="molecule type" value="Genomic_DNA"/>
</dbReference>
<keyword evidence="10" id="KW-1185">Reference proteome</keyword>
<sequence>MIQNYFKIAWRSIRQQRSYSLLNITGLALGLATCGLLIQYVRFEQSYDQVAVDPTTADDKSIYRVETLFYGAGHKSEHWATSTNGFAPAMKANFPEVESFTRIVWRNAERVVRYENQKFREPHVCLVDSNFFTFFAYPVVLGDRKTFLNEPNSVVLSESAAHKYFGTQNPLGKTLEISTRSQKLTCQVTGVFADLPVNSTMQFTMLISGKTAPPRTWHFWYQHSSYTFVQLKPNTDPIRVEAKFPALAEGYKTESTMRDVTWGIQLVPLSDLHLNPATPNEVEVKGNRTAVDFLSIIALVILLISWVNYSNLTTARVMYRAKEAGVRRMIGSSRRMLLFQFVVESLLIHTIALALAIPMVIIASQLLPDSLHLHSAQHVWADPLVIFGFLALWLVGIVLTGVYPATVLLRASPASVLKGRFRFSGTERSFRQSLVVVQFVISVILLVSTLVVYRQTAYMMSQRPGVLTDQTVVLKSPVNTSDYAGKIELLKKRIDALAGVSNVTGSGSVPGKEVGQFLANRRFEASPADNKLVEMLKVDFDFIPTYGLRLLAGRGFDKTRPADSTALVLNESAVKLFGFTSSEQAIGQKIALETTPNQASEIIGVVKDYHQQSLHQPFTPIMLFMDPAFSWIPTNYYSIKFRTDNPHQLLGQIETIWGSLFPESSLDYFFLDAFYGQQYQSDKQYGLLFSIFSALAIFIACLGLFGLVTFSAQQRTKEIGVRKVLGASVASIVALLSRDFLKLVFIAIVLASPLAWWAMNKWLADFAYKIDIEWWIFALAGLLAVGIALLTVSFQSIKAALMNPVKSLRSE</sequence>
<evidence type="ECO:0000313" key="10">
    <source>
        <dbReference type="Proteomes" id="UP000436006"/>
    </source>
</evidence>
<accession>A0A7K1SAT2</accession>
<evidence type="ECO:0000259" key="7">
    <source>
        <dbReference type="Pfam" id="PF02687"/>
    </source>
</evidence>
<dbReference type="InterPro" id="IPR025857">
    <property type="entry name" value="MacB_PCD"/>
</dbReference>
<feature type="transmembrane region" description="Helical" evidence="6">
    <location>
        <begin position="21"/>
        <end position="41"/>
    </location>
</feature>
<evidence type="ECO:0000313" key="9">
    <source>
        <dbReference type="EMBL" id="MVM30778.1"/>
    </source>
</evidence>